<feature type="region of interest" description="Disordered" evidence="10">
    <location>
        <begin position="1"/>
        <end position="23"/>
    </location>
</feature>
<evidence type="ECO:0000256" key="8">
    <source>
        <dbReference type="PROSITE-ProRule" id="PRU01360"/>
    </source>
</evidence>
<keyword evidence="3 8" id="KW-1134">Transmembrane beta strand</keyword>
<comment type="subcellular location">
    <subcellularLocation>
        <location evidence="1 8">Cell outer membrane</location>
        <topology evidence="1 8">Multi-pass membrane protein</topology>
    </subcellularLocation>
</comment>
<evidence type="ECO:0000256" key="5">
    <source>
        <dbReference type="ARBA" id="ARBA00023077"/>
    </source>
</evidence>
<dbReference type="Pfam" id="PF07715">
    <property type="entry name" value="Plug"/>
    <property type="match status" value="1"/>
</dbReference>
<keyword evidence="6 8" id="KW-0472">Membrane</keyword>
<evidence type="ECO:0000313" key="14">
    <source>
        <dbReference type="Proteomes" id="UP000560131"/>
    </source>
</evidence>
<dbReference type="NCBIfam" id="TIGR01782">
    <property type="entry name" value="TonB-Xanth-Caul"/>
    <property type="match status" value="1"/>
</dbReference>
<dbReference type="InterPro" id="IPR012910">
    <property type="entry name" value="Plug_dom"/>
</dbReference>
<keyword evidence="7 8" id="KW-0998">Cell outer membrane</keyword>
<feature type="domain" description="TonB-dependent receptor plug" evidence="12">
    <location>
        <begin position="44"/>
        <end position="157"/>
    </location>
</feature>
<dbReference type="RefSeq" id="WP_343053398.1">
    <property type="nucleotide sequence ID" value="NZ_BAABAR010000004.1"/>
</dbReference>
<evidence type="ECO:0000256" key="3">
    <source>
        <dbReference type="ARBA" id="ARBA00022452"/>
    </source>
</evidence>
<keyword evidence="4 8" id="KW-0812">Transmembrane</keyword>
<evidence type="ECO:0000256" key="7">
    <source>
        <dbReference type="ARBA" id="ARBA00023237"/>
    </source>
</evidence>
<dbReference type="InterPro" id="IPR036942">
    <property type="entry name" value="Beta-barrel_TonB_sf"/>
</dbReference>
<dbReference type="Gene3D" id="2.170.130.10">
    <property type="entry name" value="TonB-dependent receptor, plug domain"/>
    <property type="match status" value="1"/>
</dbReference>
<keyword evidence="5 9" id="KW-0798">TonB box</keyword>
<evidence type="ECO:0000259" key="11">
    <source>
        <dbReference type="Pfam" id="PF00593"/>
    </source>
</evidence>
<feature type="domain" description="TonB-dependent receptor-like beta-barrel" evidence="11">
    <location>
        <begin position="432"/>
        <end position="917"/>
    </location>
</feature>
<sequence>MAQTTLADPAAPTGADAQVPTDAPGEDIVVTGFRRSLAEGLELKREAVGIRDSIVAEDIGKFPEANVADSMQRIPGVILSRDGGAGTNEGQRVAIRGLSSDFVVTTLNGAPVRTTSAGSVGSSSRAFNYDVFPSELFGRVDVYKSPLANLEEGGIGGNVDLQTPRPFDSKERVFRYTAQYSYNDQSEKWRPRGSLIVSDHWGNFGVLFGAAYAKTVNERSGFQSTGGYNSSTLGRRPYYGSVPSNTSGPFQFELNLDSPLAKLGNLTRDQVANALLPRFYRVYTSNTERERMGFVGSVQYKSDRFEASLDGIYSKLTDQMDEFTFGVPVRSTRTAPGTTATPGTGTNSGIIPLDVKIDQYNNLYGTFGNTSIISESFFRDFETKFSYGVARAKYDFSDRVTLQAQGSISKSRAWQSGNRIVSNIYGITTTYDPTVNVSYPTISSPTSFTDPANFRDPSLGFSIQREDDTVKSLRSALDWTVVDTGDTSMAFKVGGSYVSSLKSRTKQDGSSIARAAVLPNGNTFAASGNGVFQYMDPFLQYGTLNNGGNSGYPSNFATFSRDFVMGTLNANGANRQAARQLNATYEAEERVTSGFLETSFKLTIGGHELRGDAGIRYSDTKTIIDNYTNLGGVFTPNRRTGGYQNWLPSASLAFDITPKLLLRGSIGSTVTRGALNDIAGSIVVPNVFSNAVTVGNPDLRPQVATTYDAVLEWYFAPAALLSVGLFEKDITDQPVAIIEDVPFAATGLDPSYFSCAAFGGPTGTCTLAQVNALTNNNPLIRRTIVQNAGQLKLRGLEAAYQQNFTFLPKPFDGLGLTSSFTLIDQQQKGIDYNFVLTNGSVVALQSVPKYTYSITGFYEKGPFSLRGSYNYRSKTGGPQRNTLNDEISYFAAQGYLDATVAFKINDYIELRVDALNITNENTYTFYQNPSKSVGETHRDNSYFNGRTFSFGIRGKF</sequence>
<evidence type="ECO:0000256" key="10">
    <source>
        <dbReference type="SAM" id="MobiDB-lite"/>
    </source>
</evidence>
<dbReference type="Gene3D" id="2.40.170.20">
    <property type="entry name" value="TonB-dependent receptor, beta-barrel domain"/>
    <property type="match status" value="1"/>
</dbReference>
<evidence type="ECO:0000256" key="2">
    <source>
        <dbReference type="ARBA" id="ARBA00022448"/>
    </source>
</evidence>
<comment type="caution">
    <text evidence="13">The sequence shown here is derived from an EMBL/GenBank/DDBJ whole genome shotgun (WGS) entry which is preliminary data.</text>
</comment>
<evidence type="ECO:0000313" key="13">
    <source>
        <dbReference type="EMBL" id="MBB5725612.1"/>
    </source>
</evidence>
<evidence type="ECO:0000256" key="9">
    <source>
        <dbReference type="RuleBase" id="RU003357"/>
    </source>
</evidence>
<name>A0ABR6N4B0_9SPHN</name>
<keyword evidence="13" id="KW-0675">Receptor</keyword>
<keyword evidence="2 8" id="KW-0813">Transport</keyword>
<dbReference type="InterPro" id="IPR039426">
    <property type="entry name" value="TonB-dep_rcpt-like"/>
</dbReference>
<dbReference type="PANTHER" id="PTHR40980">
    <property type="entry name" value="PLUG DOMAIN-CONTAINING PROTEIN"/>
    <property type="match status" value="1"/>
</dbReference>
<reference evidence="13 14" key="1">
    <citation type="submission" date="2020-08" db="EMBL/GenBank/DDBJ databases">
        <title>Genomic Encyclopedia of Type Strains, Phase IV (KMG-IV): sequencing the most valuable type-strain genomes for metagenomic binning, comparative biology and taxonomic classification.</title>
        <authorList>
            <person name="Goeker M."/>
        </authorList>
    </citation>
    <scope>NUCLEOTIDE SEQUENCE [LARGE SCALE GENOMIC DNA]</scope>
    <source>
        <strain evidence="13 14">DSM 101535</strain>
    </source>
</reference>
<dbReference type="Proteomes" id="UP000560131">
    <property type="component" value="Unassembled WGS sequence"/>
</dbReference>
<comment type="similarity">
    <text evidence="8 9">Belongs to the TonB-dependent receptor family.</text>
</comment>
<gene>
    <name evidence="13" type="ORF">FHS97_001538</name>
</gene>
<evidence type="ECO:0000256" key="6">
    <source>
        <dbReference type="ARBA" id="ARBA00023136"/>
    </source>
</evidence>
<keyword evidence="14" id="KW-1185">Reference proteome</keyword>
<dbReference type="PROSITE" id="PS52016">
    <property type="entry name" value="TONB_DEPENDENT_REC_3"/>
    <property type="match status" value="1"/>
</dbReference>
<evidence type="ECO:0000259" key="12">
    <source>
        <dbReference type="Pfam" id="PF07715"/>
    </source>
</evidence>
<evidence type="ECO:0000256" key="4">
    <source>
        <dbReference type="ARBA" id="ARBA00022692"/>
    </source>
</evidence>
<dbReference type="InterPro" id="IPR000531">
    <property type="entry name" value="Beta-barrel_TonB"/>
</dbReference>
<dbReference type="InterPro" id="IPR037066">
    <property type="entry name" value="Plug_dom_sf"/>
</dbReference>
<dbReference type="PANTHER" id="PTHR40980:SF3">
    <property type="entry name" value="TONB-DEPENDENT RECEPTOR-LIKE BETA-BARREL DOMAIN-CONTAINING PROTEIN"/>
    <property type="match status" value="1"/>
</dbReference>
<dbReference type="EMBL" id="JACIJN010000004">
    <property type="protein sequence ID" value="MBB5725612.1"/>
    <property type="molecule type" value="Genomic_DNA"/>
</dbReference>
<proteinExistence type="inferred from homology"/>
<protein>
    <submittedName>
        <fullName evidence="13">TonB-dependent receptor</fullName>
    </submittedName>
</protein>
<evidence type="ECO:0000256" key="1">
    <source>
        <dbReference type="ARBA" id="ARBA00004571"/>
    </source>
</evidence>
<dbReference type="Pfam" id="PF00593">
    <property type="entry name" value="TonB_dep_Rec_b-barrel"/>
    <property type="match status" value="1"/>
</dbReference>
<accession>A0ABR6N4B0</accession>
<dbReference type="SUPFAM" id="SSF56935">
    <property type="entry name" value="Porins"/>
    <property type="match status" value="1"/>
</dbReference>
<dbReference type="InterPro" id="IPR010104">
    <property type="entry name" value="TonB_rcpt_bac"/>
</dbReference>
<organism evidence="13 14">
    <name type="scientific">Sphingomonas endophytica</name>
    <dbReference type="NCBI Taxonomy" id="869719"/>
    <lineage>
        <taxon>Bacteria</taxon>
        <taxon>Pseudomonadati</taxon>
        <taxon>Pseudomonadota</taxon>
        <taxon>Alphaproteobacteria</taxon>
        <taxon>Sphingomonadales</taxon>
        <taxon>Sphingomonadaceae</taxon>
        <taxon>Sphingomonas</taxon>
    </lineage>
</organism>